<reference evidence="2 3" key="1">
    <citation type="submission" date="2010-10" db="EMBL/GenBank/DDBJ databases">
        <title>Complete sequence of Frankia sp. EuI1c.</title>
        <authorList>
            <consortium name="US DOE Joint Genome Institute"/>
            <person name="Lucas S."/>
            <person name="Copeland A."/>
            <person name="Lapidus A."/>
            <person name="Cheng J.-F."/>
            <person name="Bruce D."/>
            <person name="Goodwin L."/>
            <person name="Pitluck S."/>
            <person name="Chertkov O."/>
            <person name="Detter J.C."/>
            <person name="Han C."/>
            <person name="Tapia R."/>
            <person name="Land M."/>
            <person name="Hauser L."/>
            <person name="Jeffries C."/>
            <person name="Kyrpides N."/>
            <person name="Ivanova N."/>
            <person name="Mikhailova N."/>
            <person name="Beauchemin N."/>
            <person name="Sen A."/>
            <person name="Sur S.A."/>
            <person name="Gtari M."/>
            <person name="Wall L."/>
            <person name="Tisa L."/>
            <person name="Woyke T."/>
        </authorList>
    </citation>
    <scope>NUCLEOTIDE SEQUENCE [LARGE SCALE GENOMIC DNA]</scope>
    <source>
        <strain evidence="3">DSM 45817 / CECT 9037 / EuI1c</strain>
    </source>
</reference>
<name>E3J809_PSEI1</name>
<dbReference type="HOGENOM" id="CLU_1313907_0_0_11"/>
<organism evidence="2 3">
    <name type="scientific">Pseudofrankia inefficax (strain DSM 45817 / CECT 9037 / DDB 130130 / EuI1c)</name>
    <name type="common">Frankia inefficax</name>
    <dbReference type="NCBI Taxonomy" id="298654"/>
    <lineage>
        <taxon>Bacteria</taxon>
        <taxon>Bacillati</taxon>
        <taxon>Actinomycetota</taxon>
        <taxon>Actinomycetes</taxon>
        <taxon>Frankiales</taxon>
        <taxon>Frankiaceae</taxon>
        <taxon>Pseudofrankia</taxon>
    </lineage>
</organism>
<dbReference type="Proteomes" id="UP000002484">
    <property type="component" value="Chromosome"/>
</dbReference>
<sequence length="209" mass="23208">MALRGSLPDDPELTFAHHEAIVALEEMMQGSHLSPAGLSPTGQPLTLRYRRSPRPTEGLNPALISPEYADLYLREGVLSLNVIAVSHVAVALAPSVETGPRLWFREAQHEDWYGELVAGATALRDQVRAWVVRANPDPELGRLLDSFVHRLDKDLVIQLAATMETTVRPEERPAVWSYFDRQRSLEEKRLLLSLSSSQLVDLANGPAES</sequence>
<dbReference type="AlphaFoldDB" id="E3J809"/>
<evidence type="ECO:0000256" key="1">
    <source>
        <dbReference type="SAM" id="MobiDB-lite"/>
    </source>
</evidence>
<dbReference type="RefSeq" id="WP_013425175.1">
    <property type="nucleotide sequence ID" value="NC_014666.1"/>
</dbReference>
<dbReference type="STRING" id="298654.FraEuI1c_4056"/>
<dbReference type="EMBL" id="CP002299">
    <property type="protein sequence ID" value="ADP82057.1"/>
    <property type="molecule type" value="Genomic_DNA"/>
</dbReference>
<evidence type="ECO:0000313" key="2">
    <source>
        <dbReference type="EMBL" id="ADP82057.1"/>
    </source>
</evidence>
<dbReference type="InParanoid" id="E3J809"/>
<dbReference type="OrthoDB" id="4548733at2"/>
<accession>E3J809</accession>
<feature type="region of interest" description="Disordered" evidence="1">
    <location>
        <begin position="32"/>
        <end position="60"/>
    </location>
</feature>
<keyword evidence="3" id="KW-1185">Reference proteome</keyword>
<protein>
    <submittedName>
        <fullName evidence="2">Uncharacterized protein</fullName>
    </submittedName>
</protein>
<proteinExistence type="predicted"/>
<gene>
    <name evidence="2" type="ordered locus">FraEuI1c_4056</name>
</gene>
<dbReference type="KEGG" id="fri:FraEuI1c_4056"/>
<evidence type="ECO:0000313" key="3">
    <source>
        <dbReference type="Proteomes" id="UP000002484"/>
    </source>
</evidence>